<reference evidence="1" key="3">
    <citation type="submission" date="2022-06" db="EMBL/GenBank/DDBJ databases">
        <title>Genomic Encyclopedia of Type Strains, Phase III (KMG-III): the genomes of soil and plant-associated and newly described type strains.</title>
        <authorList>
            <person name="Whitman W."/>
        </authorList>
    </citation>
    <scope>NUCLEOTIDE SEQUENCE</scope>
    <source>
        <strain evidence="1">CPCC 202695</strain>
    </source>
</reference>
<protein>
    <submittedName>
        <fullName evidence="2">Uncharacterized protein</fullName>
    </submittedName>
</protein>
<evidence type="ECO:0000313" key="2">
    <source>
        <dbReference type="EMBL" id="SDT22929.1"/>
    </source>
</evidence>
<dbReference type="AlphaFoldDB" id="A0A1H1YNV7"/>
<evidence type="ECO:0000313" key="4">
    <source>
        <dbReference type="Proteomes" id="UP000893823"/>
    </source>
</evidence>
<organism evidence="2 3">
    <name type="scientific">Agromyces flavus</name>
    <dbReference type="NCBI Taxonomy" id="589382"/>
    <lineage>
        <taxon>Bacteria</taxon>
        <taxon>Bacillati</taxon>
        <taxon>Actinomycetota</taxon>
        <taxon>Actinomycetes</taxon>
        <taxon>Micrococcales</taxon>
        <taxon>Microbacteriaceae</taxon>
        <taxon>Agromyces</taxon>
    </lineage>
</organism>
<dbReference type="RefSeq" id="WP_133988373.1">
    <property type="nucleotide sequence ID" value="NZ_BMDN01000001.1"/>
</dbReference>
<reference evidence="2" key="1">
    <citation type="submission" date="2016-10" db="EMBL/GenBank/DDBJ databases">
        <authorList>
            <person name="de Groot N.N."/>
        </authorList>
    </citation>
    <scope>NUCLEOTIDE SEQUENCE [LARGE SCALE GENOMIC DNA]</scope>
    <source>
        <strain evidence="2">CPCC 202695</strain>
    </source>
</reference>
<gene>
    <name evidence="1" type="ORF">BCL57_000891</name>
    <name evidence="2" type="ORF">SAMN04489721_2824</name>
</gene>
<evidence type="ECO:0000313" key="1">
    <source>
        <dbReference type="EMBL" id="MCP2366749.1"/>
    </source>
</evidence>
<dbReference type="EMBL" id="SODL02000001">
    <property type="protein sequence ID" value="MCP2366749.1"/>
    <property type="molecule type" value="Genomic_DNA"/>
</dbReference>
<evidence type="ECO:0000313" key="3">
    <source>
        <dbReference type="Proteomes" id="UP000199482"/>
    </source>
</evidence>
<dbReference type="EMBL" id="LT629755">
    <property type="protein sequence ID" value="SDT22929.1"/>
    <property type="molecule type" value="Genomic_DNA"/>
</dbReference>
<name>A0A1H1YNV7_9MICO</name>
<dbReference type="Proteomes" id="UP000199482">
    <property type="component" value="Chromosome I"/>
</dbReference>
<dbReference type="Proteomes" id="UP000893823">
    <property type="component" value="Unassembled WGS sequence"/>
</dbReference>
<proteinExistence type="predicted"/>
<reference evidence="3" key="2">
    <citation type="submission" date="2016-10" db="EMBL/GenBank/DDBJ databases">
        <authorList>
            <person name="Varghese N."/>
            <person name="Submissions S."/>
        </authorList>
    </citation>
    <scope>NUCLEOTIDE SEQUENCE [LARGE SCALE GENOMIC DNA]</scope>
    <source>
        <strain evidence="3">CPCC 202695</strain>
    </source>
</reference>
<accession>A0A1H1YNV7</accession>
<keyword evidence="4" id="KW-1185">Reference proteome</keyword>
<dbReference type="STRING" id="589382.SAMN04489721_2824"/>
<sequence length="63" mass="7104">MQHSAGFIALRLLDADVQRAEHELAIHRAAAERARLEEGRLAGLASRVSRRRHRIGHAPQFAR</sequence>